<comment type="similarity">
    <text evidence="8">Belongs to the cytochrome b5 family.</text>
</comment>
<dbReference type="OrthoDB" id="260091at2759"/>
<dbReference type="PROSITE" id="PS50255">
    <property type="entry name" value="CYTOCHROME_B5_2"/>
    <property type="match status" value="2"/>
</dbReference>
<keyword evidence="6" id="KW-0206">Cytoskeleton</keyword>
<keyword evidence="2" id="KW-0963">Cytoplasm</keyword>
<dbReference type="Gene3D" id="3.10.120.10">
    <property type="entry name" value="Cytochrome b5-like heme/steroid binding domain"/>
    <property type="match status" value="2"/>
</dbReference>
<dbReference type="SMART" id="SM01117">
    <property type="entry name" value="Cyt-b5"/>
    <property type="match status" value="2"/>
</dbReference>
<organism evidence="12 13">
    <name type="scientific">Asbolus verrucosus</name>
    <name type="common">Desert ironclad beetle</name>
    <dbReference type="NCBI Taxonomy" id="1661398"/>
    <lineage>
        <taxon>Eukaryota</taxon>
        <taxon>Metazoa</taxon>
        <taxon>Ecdysozoa</taxon>
        <taxon>Arthropoda</taxon>
        <taxon>Hexapoda</taxon>
        <taxon>Insecta</taxon>
        <taxon>Pterygota</taxon>
        <taxon>Neoptera</taxon>
        <taxon>Endopterygota</taxon>
        <taxon>Coleoptera</taxon>
        <taxon>Polyphaga</taxon>
        <taxon>Cucujiformia</taxon>
        <taxon>Tenebrionidae</taxon>
        <taxon>Pimeliinae</taxon>
        <taxon>Asbolus</taxon>
    </lineage>
</organism>
<dbReference type="GO" id="GO:0005930">
    <property type="term" value="C:axoneme"/>
    <property type="evidence" value="ECO:0007669"/>
    <property type="project" value="UniProtKB-SubCell"/>
</dbReference>
<evidence type="ECO:0000256" key="7">
    <source>
        <dbReference type="ARBA" id="ARBA00023273"/>
    </source>
</evidence>
<evidence type="ECO:0000256" key="6">
    <source>
        <dbReference type="ARBA" id="ARBA00023212"/>
    </source>
</evidence>
<evidence type="ECO:0000256" key="9">
    <source>
        <dbReference type="ARBA" id="ARBA00040649"/>
    </source>
</evidence>
<keyword evidence="3" id="KW-0349">Heme</keyword>
<feature type="domain" description="Cytochrome b5 heme-binding" evidence="11">
    <location>
        <begin position="9"/>
        <end position="74"/>
    </location>
</feature>
<dbReference type="PANTHER" id="PTHR21281">
    <property type="entry name" value="CYTOCHROME B5 DOMAIN-CONTAINING PROTEIN 1"/>
    <property type="match status" value="1"/>
</dbReference>
<proteinExistence type="inferred from homology"/>
<dbReference type="SUPFAM" id="SSF55856">
    <property type="entry name" value="Cytochrome b5-like heme/steroid binding domain"/>
    <property type="match status" value="2"/>
</dbReference>
<protein>
    <recommendedName>
        <fullName evidence="9">Cytochrome b5 domain-containing protein 1</fullName>
    </recommendedName>
</protein>
<keyword evidence="13" id="KW-1185">Reference proteome</keyword>
<evidence type="ECO:0000256" key="1">
    <source>
        <dbReference type="ARBA" id="ARBA00004430"/>
    </source>
</evidence>
<keyword evidence="4" id="KW-0479">Metal-binding</keyword>
<comment type="caution">
    <text evidence="12">The sequence shown here is derived from an EMBL/GenBank/DDBJ whole genome shotgun (WGS) entry which is preliminary data.</text>
</comment>
<evidence type="ECO:0000313" key="12">
    <source>
        <dbReference type="EMBL" id="RZC38158.1"/>
    </source>
</evidence>
<dbReference type="AlphaFoldDB" id="A0A482W0I3"/>
<evidence type="ECO:0000256" key="3">
    <source>
        <dbReference type="ARBA" id="ARBA00022617"/>
    </source>
</evidence>
<sequence length="297" mass="34497">MNVQNNKKLPVYAPFEVIIHNTSNDCWVSFLGKVFNLTALIKRHRDDDCIKSILAFAGKDISHWFDERTGEIQHFIHPVTGVEVPYCPHGRLPDVSYEVPSVLWRPLEGNPWWKNDNYMDKLIDMDKTMDENGIPDEREKMTELGIPKSYFIPIVRLYYNDDLKHFEDLSDDDKDETDDICCVCRNMANEKNKFPVYAPFEVIIHNTPRDCWLSFLGKVFDVTPVVKNYKNEKYVKPILAFAGKDVSHWFDEKTGEIQQCIHPVTGVEVPYCPQIPEMPYYDTPSSLWSPILGGKMK</sequence>
<gene>
    <name evidence="12" type="ORF">BDFB_004561</name>
</gene>
<evidence type="ECO:0000256" key="8">
    <source>
        <dbReference type="ARBA" id="ARBA00038168"/>
    </source>
</evidence>
<feature type="domain" description="Cytochrome b5 heme-binding" evidence="11">
    <location>
        <begin position="194"/>
        <end position="263"/>
    </location>
</feature>
<evidence type="ECO:0000256" key="10">
    <source>
        <dbReference type="ARBA" id="ARBA00046139"/>
    </source>
</evidence>
<name>A0A482W0I3_ASBVE</name>
<dbReference type="EMBL" id="QDEB01046035">
    <property type="protein sequence ID" value="RZC38158.1"/>
    <property type="molecule type" value="Genomic_DNA"/>
</dbReference>
<reference evidence="12 13" key="1">
    <citation type="submission" date="2017-03" db="EMBL/GenBank/DDBJ databases">
        <title>Genome of the blue death feigning beetle - Asbolus verrucosus.</title>
        <authorList>
            <person name="Rider S.D."/>
        </authorList>
    </citation>
    <scope>NUCLEOTIDE SEQUENCE [LARGE SCALE GENOMIC DNA]</scope>
    <source>
        <strain evidence="12">Butters</strain>
        <tissue evidence="12">Head and leg muscle</tissue>
    </source>
</reference>
<comment type="subcellular location">
    <subcellularLocation>
        <location evidence="1">Cytoplasm</location>
        <location evidence="1">Cytoskeleton</location>
        <location evidence="1">Cilium axoneme</location>
    </subcellularLocation>
</comment>
<evidence type="ECO:0000259" key="11">
    <source>
        <dbReference type="PROSITE" id="PS50255"/>
    </source>
</evidence>
<dbReference type="PANTHER" id="PTHR21281:SF0">
    <property type="entry name" value="CYTOCHROME B5 DOMAIN-CONTAINING PROTEIN 1"/>
    <property type="match status" value="1"/>
</dbReference>
<dbReference type="STRING" id="1661398.A0A482W0I3"/>
<dbReference type="InterPro" id="IPR036400">
    <property type="entry name" value="Cyt_B5-like_heme/steroid_sf"/>
</dbReference>
<evidence type="ECO:0000313" key="13">
    <source>
        <dbReference type="Proteomes" id="UP000292052"/>
    </source>
</evidence>
<accession>A0A482W0I3</accession>
<evidence type="ECO:0000256" key="2">
    <source>
        <dbReference type="ARBA" id="ARBA00022490"/>
    </source>
</evidence>
<keyword evidence="7" id="KW-0966">Cell projection</keyword>
<dbReference type="GO" id="GO:0046872">
    <property type="term" value="F:metal ion binding"/>
    <property type="evidence" value="ECO:0007669"/>
    <property type="project" value="UniProtKB-KW"/>
</dbReference>
<keyword evidence="5" id="KW-0408">Iron</keyword>
<dbReference type="Proteomes" id="UP000292052">
    <property type="component" value="Unassembled WGS sequence"/>
</dbReference>
<dbReference type="InterPro" id="IPR052320">
    <property type="entry name" value="Cytochrome_b5_domain"/>
</dbReference>
<evidence type="ECO:0000256" key="5">
    <source>
        <dbReference type="ARBA" id="ARBA00023004"/>
    </source>
</evidence>
<dbReference type="Pfam" id="PF00173">
    <property type="entry name" value="Cyt-b5"/>
    <property type="match status" value="2"/>
</dbReference>
<comment type="function">
    <text evidence="10">Radial spoke stalk protein that binds heme under oxidizing conditions. Required for the coordinated beating of multiple cilia maybe by functioning in a redox signaling pathway.</text>
</comment>
<feature type="non-terminal residue" evidence="12">
    <location>
        <position position="297"/>
    </location>
</feature>
<evidence type="ECO:0000256" key="4">
    <source>
        <dbReference type="ARBA" id="ARBA00022723"/>
    </source>
</evidence>
<dbReference type="InterPro" id="IPR001199">
    <property type="entry name" value="Cyt_B5-like_heme/steroid-bd"/>
</dbReference>